<dbReference type="AlphaFoldDB" id="A0A3P3XP69"/>
<reference evidence="1" key="1">
    <citation type="submission" date="2017-02" db="EMBL/GenBank/DDBJ databases">
        <authorList>
            <person name="Regsiter A."/>
            <person name="William W."/>
        </authorList>
    </citation>
    <scope>NUCLEOTIDE SEQUENCE</scope>
    <source>
        <strain evidence="1">BdmA 4</strain>
    </source>
</reference>
<dbReference type="EMBL" id="FWDO01000004">
    <property type="protein sequence ID" value="SLM17829.1"/>
    <property type="molecule type" value="Genomic_DNA"/>
</dbReference>
<protein>
    <submittedName>
        <fullName evidence="1">Uncharacterized protein</fullName>
    </submittedName>
</protein>
<proteinExistence type="predicted"/>
<gene>
    <name evidence="1" type="ORF">SPIRO4BDMA_40398</name>
</gene>
<accession>A0A3P3XP69</accession>
<organism evidence="1">
    <name type="scientific">uncultured spirochete</name>
    <dbReference type="NCBI Taxonomy" id="156406"/>
    <lineage>
        <taxon>Bacteria</taxon>
        <taxon>Pseudomonadati</taxon>
        <taxon>Spirochaetota</taxon>
        <taxon>Spirochaetia</taxon>
        <taxon>Spirochaetales</taxon>
        <taxon>environmental samples</taxon>
    </lineage>
</organism>
<evidence type="ECO:0000313" key="1">
    <source>
        <dbReference type="EMBL" id="SLM17829.1"/>
    </source>
</evidence>
<name>A0A3P3XP69_9SPIR</name>
<sequence>MNKLQRPSGNINATGCYAINYLFGLSDYKQRIKIAQ</sequence>